<proteinExistence type="inferred from homology"/>
<sequence>MLYFLVFLSGIASGFLNVVGGGGSLITLPLLTLLGMDLSIANGTNRIAILMQNITAVRSFYKDKVLPVKLSLLCAIPATIGSIAGTYVVVNIPQTLLKKIVGVLLLVMAFFIIAKPSMWSGQKKERLNVALIVLAFFGIGFYGGFIQAGVGFFFVFFTAVLLGLDLVRNNALKVFIVLLYTPFSLLIFLLNGKVQPLAGVILGAGSMIGAQLGAKFAVKKGVNWLRYILLATVVASGVSYLI</sequence>
<dbReference type="GO" id="GO:0005886">
    <property type="term" value="C:plasma membrane"/>
    <property type="evidence" value="ECO:0007669"/>
    <property type="project" value="UniProtKB-SubCell"/>
</dbReference>
<evidence type="ECO:0000256" key="5">
    <source>
        <dbReference type="ARBA" id="ARBA00022692"/>
    </source>
</evidence>
<evidence type="ECO:0000256" key="3">
    <source>
        <dbReference type="ARBA" id="ARBA00022448"/>
    </source>
</evidence>
<evidence type="ECO:0000313" key="9">
    <source>
        <dbReference type="EMBL" id="HGZ79261.1"/>
    </source>
</evidence>
<comment type="similarity">
    <text evidence="2 8">Belongs to the 4-toluene sulfonate uptake permease (TSUP) (TC 2.A.102) family.</text>
</comment>
<name>A0A832IES9_9THEM</name>
<dbReference type="AlphaFoldDB" id="A0A832IES9"/>
<keyword evidence="6 8" id="KW-1133">Transmembrane helix</keyword>
<feature type="transmembrane region" description="Helical" evidence="8">
    <location>
        <begin position="224"/>
        <end position="241"/>
    </location>
</feature>
<dbReference type="InterPro" id="IPR052017">
    <property type="entry name" value="TSUP"/>
</dbReference>
<keyword evidence="7 8" id="KW-0472">Membrane</keyword>
<accession>A0A832IES9</accession>
<dbReference type="Pfam" id="PF01925">
    <property type="entry name" value="TauE"/>
    <property type="match status" value="1"/>
</dbReference>
<comment type="subcellular location">
    <subcellularLocation>
        <location evidence="1 8">Cell membrane</location>
        <topology evidence="1 8">Multi-pass membrane protein</topology>
    </subcellularLocation>
</comment>
<feature type="transmembrane region" description="Helical" evidence="8">
    <location>
        <begin position="126"/>
        <end position="144"/>
    </location>
</feature>
<evidence type="ECO:0000256" key="1">
    <source>
        <dbReference type="ARBA" id="ARBA00004651"/>
    </source>
</evidence>
<feature type="transmembrane region" description="Helical" evidence="8">
    <location>
        <begin position="174"/>
        <end position="191"/>
    </location>
</feature>
<comment type="caution">
    <text evidence="9">The sequence shown here is derived from an EMBL/GenBank/DDBJ whole genome shotgun (WGS) entry which is preliminary data.</text>
</comment>
<evidence type="ECO:0000256" key="6">
    <source>
        <dbReference type="ARBA" id="ARBA00022989"/>
    </source>
</evidence>
<evidence type="ECO:0000256" key="7">
    <source>
        <dbReference type="ARBA" id="ARBA00023136"/>
    </source>
</evidence>
<gene>
    <name evidence="9" type="ORF">ENW55_04680</name>
</gene>
<evidence type="ECO:0000256" key="8">
    <source>
        <dbReference type="RuleBase" id="RU363041"/>
    </source>
</evidence>
<reference evidence="9" key="1">
    <citation type="journal article" date="2020" name="mSystems">
        <title>Genome- and Community-Level Interaction Insights into Carbon Utilization and Element Cycling Functions of Hydrothermarchaeota in Hydrothermal Sediment.</title>
        <authorList>
            <person name="Zhou Z."/>
            <person name="Liu Y."/>
            <person name="Xu W."/>
            <person name="Pan J."/>
            <person name="Luo Z.H."/>
            <person name="Li M."/>
        </authorList>
    </citation>
    <scope>NUCLEOTIDE SEQUENCE [LARGE SCALE GENOMIC DNA]</scope>
    <source>
        <strain evidence="9">SpSt-86</strain>
    </source>
</reference>
<dbReference type="PANTHER" id="PTHR30269">
    <property type="entry name" value="TRANSMEMBRANE PROTEIN YFCA"/>
    <property type="match status" value="1"/>
</dbReference>
<keyword evidence="5 8" id="KW-0812">Transmembrane</keyword>
<keyword evidence="3" id="KW-0813">Transport</keyword>
<dbReference type="PANTHER" id="PTHR30269:SF0">
    <property type="entry name" value="MEMBRANE TRANSPORTER PROTEIN YFCA-RELATED"/>
    <property type="match status" value="1"/>
</dbReference>
<feature type="transmembrane region" description="Helical" evidence="8">
    <location>
        <begin position="70"/>
        <end position="90"/>
    </location>
</feature>
<evidence type="ECO:0000256" key="4">
    <source>
        <dbReference type="ARBA" id="ARBA00022475"/>
    </source>
</evidence>
<keyword evidence="4 8" id="KW-1003">Cell membrane</keyword>
<dbReference type="EMBL" id="DTKQ01000036">
    <property type="protein sequence ID" value="HGZ79261.1"/>
    <property type="molecule type" value="Genomic_DNA"/>
</dbReference>
<organism evidence="9">
    <name type="scientific">Pseudothermotoga hypogea</name>
    <dbReference type="NCBI Taxonomy" id="57487"/>
    <lineage>
        <taxon>Bacteria</taxon>
        <taxon>Thermotogati</taxon>
        <taxon>Thermotogota</taxon>
        <taxon>Thermotogae</taxon>
        <taxon>Thermotogales</taxon>
        <taxon>Thermotogaceae</taxon>
        <taxon>Pseudothermotoga</taxon>
    </lineage>
</organism>
<feature type="transmembrane region" description="Helical" evidence="8">
    <location>
        <begin position="197"/>
        <end position="217"/>
    </location>
</feature>
<protein>
    <recommendedName>
        <fullName evidence="8">Probable membrane transporter protein</fullName>
    </recommendedName>
</protein>
<feature type="transmembrane region" description="Helical" evidence="8">
    <location>
        <begin position="96"/>
        <end position="114"/>
    </location>
</feature>
<evidence type="ECO:0000256" key="2">
    <source>
        <dbReference type="ARBA" id="ARBA00009142"/>
    </source>
</evidence>
<dbReference type="InterPro" id="IPR002781">
    <property type="entry name" value="TM_pro_TauE-like"/>
</dbReference>